<dbReference type="AlphaFoldDB" id="A0A9P0B6U1"/>
<proteinExistence type="predicted"/>
<dbReference type="CDD" id="cd01670">
    <property type="entry name" value="Death"/>
    <property type="match status" value="1"/>
</dbReference>
<protein>
    <recommendedName>
        <fullName evidence="5">Death domain-containing protein</fullName>
    </recommendedName>
</protein>
<dbReference type="InterPro" id="IPR000488">
    <property type="entry name" value="Death_dom"/>
</dbReference>
<gene>
    <name evidence="3" type="ORF">MELIAE_LOCUS7496</name>
</gene>
<evidence type="ECO:0000313" key="3">
    <source>
        <dbReference type="EMBL" id="CAH0556593.1"/>
    </source>
</evidence>
<dbReference type="PROSITE" id="PS50017">
    <property type="entry name" value="DEATH_DOMAIN"/>
    <property type="match status" value="1"/>
</dbReference>
<sequence length="212" mass="24900">MAYNDEYSVLRQKITSLRCSPDILSSLKEIFSSSINSKREMEFIGNLSDLISILEKRYHLHRDNIEVFKIIAENLQRHDLKNLIRNYGYVQHIVPEISHGVSNNNPEISPIFLPIHPDLKQRVYDKIRSEIGTRWKEFARYLNIKEGQIDQLNLKYSTVDESTLEVLKYHERICEPHKLRTALCNALSAARRNDLKIEVEHIFDTHHLMSFA</sequence>
<dbReference type="InterPro" id="IPR011029">
    <property type="entry name" value="DEATH-like_dom_sf"/>
</dbReference>
<dbReference type="Proteomes" id="UP001154078">
    <property type="component" value="Chromosome 5"/>
</dbReference>
<dbReference type="InterPro" id="IPR001875">
    <property type="entry name" value="DED_dom"/>
</dbReference>
<feature type="domain" description="DED" evidence="2">
    <location>
        <begin position="6"/>
        <end position="86"/>
    </location>
</feature>
<dbReference type="Gene3D" id="1.10.533.10">
    <property type="entry name" value="Death Domain, Fas"/>
    <property type="match status" value="2"/>
</dbReference>
<evidence type="ECO:0000259" key="2">
    <source>
        <dbReference type="PROSITE" id="PS50168"/>
    </source>
</evidence>
<evidence type="ECO:0008006" key="5">
    <source>
        <dbReference type="Google" id="ProtNLM"/>
    </source>
</evidence>
<dbReference type="GO" id="GO:0042981">
    <property type="term" value="P:regulation of apoptotic process"/>
    <property type="evidence" value="ECO:0007669"/>
    <property type="project" value="InterPro"/>
</dbReference>
<dbReference type="GO" id="GO:0007165">
    <property type="term" value="P:signal transduction"/>
    <property type="evidence" value="ECO:0007669"/>
    <property type="project" value="InterPro"/>
</dbReference>
<dbReference type="SUPFAM" id="SSF47986">
    <property type="entry name" value="DEATH domain"/>
    <property type="match status" value="2"/>
</dbReference>
<dbReference type="Pfam" id="PF00531">
    <property type="entry name" value="Death"/>
    <property type="match status" value="1"/>
</dbReference>
<accession>A0A9P0B6U1</accession>
<dbReference type="OrthoDB" id="100767at2759"/>
<dbReference type="PROSITE" id="PS50168">
    <property type="entry name" value="DED"/>
    <property type="match status" value="1"/>
</dbReference>
<name>A0A9P0B6U1_BRAAE</name>
<evidence type="ECO:0000259" key="1">
    <source>
        <dbReference type="PROSITE" id="PS50017"/>
    </source>
</evidence>
<organism evidence="3 4">
    <name type="scientific">Brassicogethes aeneus</name>
    <name type="common">Rape pollen beetle</name>
    <name type="synonym">Meligethes aeneus</name>
    <dbReference type="NCBI Taxonomy" id="1431903"/>
    <lineage>
        <taxon>Eukaryota</taxon>
        <taxon>Metazoa</taxon>
        <taxon>Ecdysozoa</taxon>
        <taxon>Arthropoda</taxon>
        <taxon>Hexapoda</taxon>
        <taxon>Insecta</taxon>
        <taxon>Pterygota</taxon>
        <taxon>Neoptera</taxon>
        <taxon>Endopterygota</taxon>
        <taxon>Coleoptera</taxon>
        <taxon>Polyphaga</taxon>
        <taxon>Cucujiformia</taxon>
        <taxon>Nitidulidae</taxon>
        <taxon>Meligethinae</taxon>
        <taxon>Brassicogethes</taxon>
    </lineage>
</organism>
<reference evidence="3" key="1">
    <citation type="submission" date="2021-12" db="EMBL/GenBank/DDBJ databases">
        <authorList>
            <person name="King R."/>
        </authorList>
    </citation>
    <scope>NUCLEOTIDE SEQUENCE</scope>
</reference>
<evidence type="ECO:0000313" key="4">
    <source>
        <dbReference type="Proteomes" id="UP001154078"/>
    </source>
</evidence>
<feature type="domain" description="Death" evidence="1">
    <location>
        <begin position="120"/>
        <end position="203"/>
    </location>
</feature>
<keyword evidence="4" id="KW-1185">Reference proteome</keyword>
<dbReference type="EMBL" id="OV121136">
    <property type="protein sequence ID" value="CAH0556593.1"/>
    <property type="molecule type" value="Genomic_DNA"/>
</dbReference>